<keyword evidence="2" id="KW-1185">Reference proteome</keyword>
<protein>
    <submittedName>
        <fullName evidence="1">Uncharacterized protein</fullName>
    </submittedName>
</protein>
<sequence length="81" mass="9467">MGHYAPAQSGLERYGSQISQLMAVVEMYLLAISWYRNNIEIVPKSTSETTERNRERARSQSTEEGVVTHFYHFYHLARVSW</sequence>
<name>A0A183M9T5_9TREM</name>
<dbReference type="Proteomes" id="UP000277204">
    <property type="component" value="Unassembled WGS sequence"/>
</dbReference>
<proteinExistence type="predicted"/>
<dbReference type="EMBL" id="UZAI01008511">
    <property type="protein sequence ID" value="VDP02194.1"/>
    <property type="molecule type" value="Genomic_DNA"/>
</dbReference>
<reference evidence="1 2" key="1">
    <citation type="submission" date="2018-11" db="EMBL/GenBank/DDBJ databases">
        <authorList>
            <consortium name="Pathogen Informatics"/>
        </authorList>
    </citation>
    <scope>NUCLEOTIDE SEQUENCE [LARGE SCALE GENOMIC DNA]</scope>
    <source>
        <strain evidence="1 2">Zambia</strain>
    </source>
</reference>
<gene>
    <name evidence="1" type="ORF">SMRZ_LOCUS12809</name>
</gene>
<evidence type="ECO:0000313" key="2">
    <source>
        <dbReference type="Proteomes" id="UP000277204"/>
    </source>
</evidence>
<evidence type="ECO:0000313" key="1">
    <source>
        <dbReference type="EMBL" id="VDP02194.1"/>
    </source>
</evidence>
<accession>A0A183M9T5</accession>
<dbReference type="AlphaFoldDB" id="A0A183M9T5"/>
<organism evidence="1 2">
    <name type="scientific">Schistosoma margrebowiei</name>
    <dbReference type="NCBI Taxonomy" id="48269"/>
    <lineage>
        <taxon>Eukaryota</taxon>
        <taxon>Metazoa</taxon>
        <taxon>Spiralia</taxon>
        <taxon>Lophotrochozoa</taxon>
        <taxon>Platyhelminthes</taxon>
        <taxon>Trematoda</taxon>
        <taxon>Digenea</taxon>
        <taxon>Strigeidida</taxon>
        <taxon>Schistosomatoidea</taxon>
        <taxon>Schistosomatidae</taxon>
        <taxon>Schistosoma</taxon>
    </lineage>
</organism>